<dbReference type="EMBL" id="FQUM01000001">
    <property type="protein sequence ID" value="SHE39653.1"/>
    <property type="molecule type" value="Genomic_DNA"/>
</dbReference>
<dbReference type="GO" id="GO:0000166">
    <property type="term" value="F:nucleotide binding"/>
    <property type="evidence" value="ECO:0007669"/>
    <property type="project" value="InterPro"/>
</dbReference>
<dbReference type="Gene3D" id="3.40.50.720">
    <property type="entry name" value="NAD(P)-binding Rossmann-like Domain"/>
    <property type="match status" value="1"/>
</dbReference>
<dbReference type="OrthoDB" id="9815825at2"/>
<dbReference type="SUPFAM" id="SSF51735">
    <property type="entry name" value="NAD(P)-binding Rossmann-fold domains"/>
    <property type="match status" value="1"/>
</dbReference>
<dbReference type="InterPro" id="IPR036291">
    <property type="entry name" value="NAD(P)-bd_dom_sf"/>
</dbReference>
<reference evidence="4" key="1">
    <citation type="submission" date="2016-11" db="EMBL/GenBank/DDBJ databases">
        <authorList>
            <person name="Varghese N."/>
            <person name="Submissions S."/>
        </authorList>
    </citation>
    <scope>NUCLEOTIDE SEQUENCE [LARGE SCALE GENOMIC DNA]</scope>
    <source>
        <strain evidence="4">DSM 26910</strain>
    </source>
</reference>
<evidence type="ECO:0000313" key="3">
    <source>
        <dbReference type="EMBL" id="SHE39653.1"/>
    </source>
</evidence>
<name>A0A1M4T531_9BACT</name>
<keyword evidence="4" id="KW-1185">Reference proteome</keyword>
<proteinExistence type="predicted"/>
<dbReference type="InterPro" id="IPR055170">
    <property type="entry name" value="GFO_IDH_MocA-like_dom"/>
</dbReference>
<feature type="domain" description="GFO/IDH/MocA-like oxidoreductase" evidence="2">
    <location>
        <begin position="142"/>
        <end position="232"/>
    </location>
</feature>
<evidence type="ECO:0000259" key="2">
    <source>
        <dbReference type="Pfam" id="PF22725"/>
    </source>
</evidence>
<dbReference type="Pfam" id="PF22725">
    <property type="entry name" value="GFO_IDH_MocA_C3"/>
    <property type="match status" value="1"/>
</dbReference>
<protein>
    <submittedName>
        <fullName evidence="3">Predicted dehydrogenase</fullName>
    </submittedName>
</protein>
<dbReference type="PANTHER" id="PTHR43377:SF10">
    <property type="entry name" value="BILIVERDIN REDUCTASE"/>
    <property type="match status" value="1"/>
</dbReference>
<dbReference type="STRING" id="1484053.SAMN05444274_101261"/>
<dbReference type="Gene3D" id="3.30.360.10">
    <property type="entry name" value="Dihydrodipicolinate Reductase, domain 2"/>
    <property type="match status" value="1"/>
</dbReference>
<dbReference type="Pfam" id="PF01408">
    <property type="entry name" value="GFO_IDH_MocA"/>
    <property type="match status" value="1"/>
</dbReference>
<gene>
    <name evidence="3" type="ORF">SAMN05444274_101261</name>
</gene>
<dbReference type="SUPFAM" id="SSF55347">
    <property type="entry name" value="Glyceraldehyde-3-phosphate dehydrogenase-like, C-terminal domain"/>
    <property type="match status" value="1"/>
</dbReference>
<dbReference type="InterPro" id="IPR000683">
    <property type="entry name" value="Gfo/Idh/MocA-like_OxRdtase_N"/>
</dbReference>
<dbReference type="AlphaFoldDB" id="A0A1M4T531"/>
<sequence length="333" mass="37005">MNIVVVGFGFMGMTHAGNILKNPHLNLAAIVDKNPDIIFSNLKKQSGNFSTGSISEEQLSRIKIYSDFEECLKTENPDACIIAVHTNLHFPLAKLALNFGAHVFVEKPFCLDVAEGDELIKLARSKKRILMVGQVVRFMQAYQTLKNWIDTNEFGELEFLSLSRFSGVPSWGQWKERQKNFGSSGGALFDLVIHDIDFAQSVCGIPDEIAADCLPGQLSNHDYVSGTWKYNGKKLRVRVEGGNIFHAGFPFQAGFSARFQKASISYSPKDPENIIVATDTETSLVPAGDANDGFSDELNYFVACANENKWPDKCTPESALDSIKICYRHTDKF</sequence>
<dbReference type="Proteomes" id="UP000184164">
    <property type="component" value="Unassembled WGS sequence"/>
</dbReference>
<dbReference type="PANTHER" id="PTHR43377">
    <property type="entry name" value="BILIVERDIN REDUCTASE A"/>
    <property type="match status" value="1"/>
</dbReference>
<feature type="domain" description="Gfo/Idh/MocA-like oxidoreductase N-terminal" evidence="1">
    <location>
        <begin position="1"/>
        <end position="133"/>
    </location>
</feature>
<evidence type="ECO:0000259" key="1">
    <source>
        <dbReference type="Pfam" id="PF01408"/>
    </source>
</evidence>
<dbReference type="InterPro" id="IPR051450">
    <property type="entry name" value="Gfo/Idh/MocA_Oxidoreductases"/>
</dbReference>
<evidence type="ECO:0000313" key="4">
    <source>
        <dbReference type="Proteomes" id="UP000184164"/>
    </source>
</evidence>
<accession>A0A1M4T531</accession>
<organism evidence="3 4">
    <name type="scientific">Mariniphaga anaerophila</name>
    <dbReference type="NCBI Taxonomy" id="1484053"/>
    <lineage>
        <taxon>Bacteria</taxon>
        <taxon>Pseudomonadati</taxon>
        <taxon>Bacteroidota</taxon>
        <taxon>Bacteroidia</taxon>
        <taxon>Marinilabiliales</taxon>
        <taxon>Prolixibacteraceae</taxon>
        <taxon>Mariniphaga</taxon>
    </lineage>
</organism>
<dbReference type="RefSeq" id="WP_072998203.1">
    <property type="nucleotide sequence ID" value="NZ_FQUM01000001.1"/>
</dbReference>